<reference evidence="1" key="1">
    <citation type="submission" date="2023-03" db="EMBL/GenBank/DDBJ databases">
        <title>Massive genome expansion in bonnet fungi (Mycena s.s.) driven by repeated elements and novel gene families across ecological guilds.</title>
        <authorList>
            <consortium name="Lawrence Berkeley National Laboratory"/>
            <person name="Harder C.B."/>
            <person name="Miyauchi S."/>
            <person name="Viragh M."/>
            <person name="Kuo A."/>
            <person name="Thoen E."/>
            <person name="Andreopoulos B."/>
            <person name="Lu D."/>
            <person name="Skrede I."/>
            <person name="Drula E."/>
            <person name="Henrissat B."/>
            <person name="Morin E."/>
            <person name="Kohler A."/>
            <person name="Barry K."/>
            <person name="LaButti K."/>
            <person name="Morin E."/>
            <person name="Salamov A."/>
            <person name="Lipzen A."/>
            <person name="Mereny Z."/>
            <person name="Hegedus B."/>
            <person name="Baldrian P."/>
            <person name="Stursova M."/>
            <person name="Weitz H."/>
            <person name="Taylor A."/>
            <person name="Grigoriev I.V."/>
            <person name="Nagy L.G."/>
            <person name="Martin F."/>
            <person name="Kauserud H."/>
        </authorList>
    </citation>
    <scope>NUCLEOTIDE SEQUENCE</scope>
    <source>
        <strain evidence="1">CBHHK182m</strain>
    </source>
</reference>
<dbReference type="AlphaFoldDB" id="A0AAD7MB04"/>
<dbReference type="EMBL" id="JARKIB010000429">
    <property type="protein sequence ID" value="KAJ7708617.1"/>
    <property type="molecule type" value="Genomic_DNA"/>
</dbReference>
<proteinExistence type="predicted"/>
<gene>
    <name evidence="1" type="ORF">B0H16DRAFT_1632047</name>
</gene>
<feature type="non-terminal residue" evidence="1">
    <location>
        <position position="155"/>
    </location>
</feature>
<organism evidence="1 2">
    <name type="scientific">Mycena metata</name>
    <dbReference type="NCBI Taxonomy" id="1033252"/>
    <lineage>
        <taxon>Eukaryota</taxon>
        <taxon>Fungi</taxon>
        <taxon>Dikarya</taxon>
        <taxon>Basidiomycota</taxon>
        <taxon>Agaricomycotina</taxon>
        <taxon>Agaricomycetes</taxon>
        <taxon>Agaricomycetidae</taxon>
        <taxon>Agaricales</taxon>
        <taxon>Marasmiineae</taxon>
        <taxon>Mycenaceae</taxon>
        <taxon>Mycena</taxon>
    </lineage>
</organism>
<accession>A0AAD7MB04</accession>
<dbReference type="Proteomes" id="UP001215598">
    <property type="component" value="Unassembled WGS sequence"/>
</dbReference>
<protein>
    <submittedName>
        <fullName evidence="1">Uncharacterized protein</fullName>
    </submittedName>
</protein>
<name>A0AAD7MB04_9AGAR</name>
<comment type="caution">
    <text evidence="1">The sequence shown here is derived from an EMBL/GenBank/DDBJ whole genome shotgun (WGS) entry which is preliminary data.</text>
</comment>
<sequence>HHTSRSSVSPTSYSFTSLLPLPYLSARQDPYETRTCSSRRGRLELGSVNEREVKVRSVHKRPKHLKISLRLQINVLHPAWPRPAPRPACRAHIIYGGEDVGRPCEHPGRNGGQHALRGVAVERSRDTCALSFQSKISLGRWRVYPESSQMHAWQA</sequence>
<evidence type="ECO:0000313" key="1">
    <source>
        <dbReference type="EMBL" id="KAJ7708617.1"/>
    </source>
</evidence>
<evidence type="ECO:0000313" key="2">
    <source>
        <dbReference type="Proteomes" id="UP001215598"/>
    </source>
</evidence>
<keyword evidence="2" id="KW-1185">Reference proteome</keyword>